<evidence type="ECO:0000259" key="6">
    <source>
        <dbReference type="PROSITE" id="PS51005"/>
    </source>
</evidence>
<feature type="domain" description="NAC" evidence="6">
    <location>
        <begin position="103"/>
        <end position="254"/>
    </location>
</feature>
<dbReference type="Pfam" id="PF02365">
    <property type="entry name" value="NAM"/>
    <property type="match status" value="1"/>
</dbReference>
<dbReference type="SUPFAM" id="SSF101941">
    <property type="entry name" value="NAC domain"/>
    <property type="match status" value="1"/>
</dbReference>
<evidence type="ECO:0000313" key="7">
    <source>
        <dbReference type="EMBL" id="KAL2456841.1"/>
    </source>
</evidence>
<keyword evidence="3" id="KW-0804">Transcription</keyword>
<organism evidence="7 8">
    <name type="scientific">Forsythia ovata</name>
    <dbReference type="NCBI Taxonomy" id="205694"/>
    <lineage>
        <taxon>Eukaryota</taxon>
        <taxon>Viridiplantae</taxon>
        <taxon>Streptophyta</taxon>
        <taxon>Embryophyta</taxon>
        <taxon>Tracheophyta</taxon>
        <taxon>Spermatophyta</taxon>
        <taxon>Magnoliopsida</taxon>
        <taxon>eudicotyledons</taxon>
        <taxon>Gunneridae</taxon>
        <taxon>Pentapetalae</taxon>
        <taxon>asterids</taxon>
        <taxon>lamiids</taxon>
        <taxon>Lamiales</taxon>
        <taxon>Oleaceae</taxon>
        <taxon>Forsythieae</taxon>
        <taxon>Forsythia</taxon>
    </lineage>
</organism>
<proteinExistence type="predicted"/>
<name>A0ABD1NYZ6_9LAMI</name>
<reference evidence="8" key="1">
    <citation type="submission" date="2024-07" db="EMBL/GenBank/DDBJ databases">
        <title>Two chromosome-level genome assemblies of Korean endemic species Abeliophyllum distichum and Forsythia ovata (Oleaceae).</title>
        <authorList>
            <person name="Jang H."/>
        </authorList>
    </citation>
    <scope>NUCLEOTIDE SEQUENCE [LARGE SCALE GENOMIC DNA]</scope>
</reference>
<dbReference type="InterPro" id="IPR003441">
    <property type="entry name" value="NAC-dom"/>
</dbReference>
<dbReference type="PANTHER" id="PTHR31719">
    <property type="entry name" value="NAC TRANSCRIPTION FACTOR 56"/>
    <property type="match status" value="1"/>
</dbReference>
<evidence type="ECO:0000313" key="8">
    <source>
        <dbReference type="Proteomes" id="UP001604277"/>
    </source>
</evidence>
<keyword evidence="4" id="KW-0539">Nucleus</keyword>
<accession>A0ABD1NYZ6</accession>
<dbReference type="AlphaFoldDB" id="A0ABD1NYZ6"/>
<keyword evidence="2" id="KW-0238">DNA-binding</keyword>
<feature type="region of interest" description="Disordered" evidence="5">
    <location>
        <begin position="263"/>
        <end position="282"/>
    </location>
</feature>
<evidence type="ECO:0000256" key="3">
    <source>
        <dbReference type="ARBA" id="ARBA00023163"/>
    </source>
</evidence>
<sequence length="338" mass="39639">MKRKRQTEDFTDPIWKKFDMANQTDGVRDPMWRWKRIAKDSPSNHITEFLTACSNYKRLFMKYFPREEKINPYKVPTLSDFHQGSVHKHYFEDISDDEFFKRLGASYNFHPSDSQLIGGYLMRKINNQRVPRNKIKIVANIYDLNPEKLPADYGVSGDKQWFFFTPRDRKYENEKIRTLVALDGYWKVTRADKSIRWFGKDCGFRKKLQFYKGNGDETSWIMHELRVNNPPPQQEGVADDTKLDDWIVCKIYDAKDPWVDHFLGKKSKSSSTGGRNRKYSGRKKSCVELRKMTIEVKVEENPGEEVGHKPTAESVDEGKHVDDKTSVKVEEGVKRVSS</sequence>
<comment type="caution">
    <text evidence="7">The sequence shown here is derived from an EMBL/GenBank/DDBJ whole genome shotgun (WGS) entry which is preliminary data.</text>
</comment>
<evidence type="ECO:0000256" key="4">
    <source>
        <dbReference type="ARBA" id="ARBA00023242"/>
    </source>
</evidence>
<keyword evidence="1" id="KW-0805">Transcription regulation</keyword>
<dbReference type="InterPro" id="IPR036093">
    <property type="entry name" value="NAC_dom_sf"/>
</dbReference>
<evidence type="ECO:0000256" key="2">
    <source>
        <dbReference type="ARBA" id="ARBA00023125"/>
    </source>
</evidence>
<dbReference type="Gene3D" id="2.170.150.80">
    <property type="entry name" value="NAC domain"/>
    <property type="match status" value="1"/>
</dbReference>
<keyword evidence="8" id="KW-1185">Reference proteome</keyword>
<dbReference type="GO" id="GO:0003677">
    <property type="term" value="F:DNA binding"/>
    <property type="evidence" value="ECO:0007669"/>
    <property type="project" value="UniProtKB-KW"/>
</dbReference>
<dbReference type="EMBL" id="JBFOLJ010000051">
    <property type="protein sequence ID" value="KAL2456841.1"/>
    <property type="molecule type" value="Genomic_DNA"/>
</dbReference>
<dbReference type="PROSITE" id="PS51005">
    <property type="entry name" value="NAC"/>
    <property type="match status" value="1"/>
</dbReference>
<protein>
    <submittedName>
        <fullName evidence="7">NAC domain-containing protein</fullName>
    </submittedName>
</protein>
<evidence type="ECO:0000256" key="1">
    <source>
        <dbReference type="ARBA" id="ARBA00023015"/>
    </source>
</evidence>
<dbReference type="PANTHER" id="PTHR31719:SF179">
    <property type="entry name" value="OS08G0148400 PROTEIN"/>
    <property type="match status" value="1"/>
</dbReference>
<gene>
    <name evidence="7" type="ORF">Fot_56643</name>
</gene>
<feature type="region of interest" description="Disordered" evidence="5">
    <location>
        <begin position="298"/>
        <end position="338"/>
    </location>
</feature>
<evidence type="ECO:0000256" key="5">
    <source>
        <dbReference type="SAM" id="MobiDB-lite"/>
    </source>
</evidence>
<dbReference type="Proteomes" id="UP001604277">
    <property type="component" value="Unassembled WGS sequence"/>
</dbReference>